<feature type="compositionally biased region" description="Basic and acidic residues" evidence="1">
    <location>
        <begin position="470"/>
        <end position="485"/>
    </location>
</feature>
<dbReference type="Proteomes" id="UP000747110">
    <property type="component" value="Unassembled WGS sequence"/>
</dbReference>
<evidence type="ECO:0000313" key="3">
    <source>
        <dbReference type="Proteomes" id="UP000747110"/>
    </source>
</evidence>
<feature type="region of interest" description="Disordered" evidence="1">
    <location>
        <begin position="527"/>
        <end position="686"/>
    </location>
</feature>
<reference evidence="2" key="1">
    <citation type="journal article" date="2021" name="Proc. Natl. Acad. Sci. U.S.A.">
        <title>Three genomes in the algal genus Volvox reveal the fate of a haploid sex-determining region after a transition to homothallism.</title>
        <authorList>
            <person name="Yamamoto K."/>
            <person name="Hamaji T."/>
            <person name="Kawai-Toyooka H."/>
            <person name="Matsuzaki R."/>
            <person name="Takahashi F."/>
            <person name="Nishimura Y."/>
            <person name="Kawachi M."/>
            <person name="Noguchi H."/>
            <person name="Minakuchi Y."/>
            <person name="Umen J.G."/>
            <person name="Toyoda A."/>
            <person name="Nozaki H."/>
        </authorList>
    </citation>
    <scope>NUCLEOTIDE SEQUENCE</scope>
    <source>
        <strain evidence="2">NIES-3786</strain>
    </source>
</reference>
<feature type="compositionally biased region" description="Low complexity" evidence="1">
    <location>
        <begin position="532"/>
        <end position="565"/>
    </location>
</feature>
<feature type="region of interest" description="Disordered" evidence="1">
    <location>
        <begin position="146"/>
        <end position="168"/>
    </location>
</feature>
<evidence type="ECO:0000256" key="1">
    <source>
        <dbReference type="SAM" id="MobiDB-lite"/>
    </source>
</evidence>
<feature type="compositionally biased region" description="Low complexity" evidence="1">
    <location>
        <begin position="658"/>
        <end position="667"/>
    </location>
</feature>
<feature type="compositionally biased region" description="Polar residues" evidence="1">
    <location>
        <begin position="616"/>
        <end position="631"/>
    </location>
</feature>
<organism evidence="2 3">
    <name type="scientific">Volvox reticuliferus</name>
    <dbReference type="NCBI Taxonomy" id="1737510"/>
    <lineage>
        <taxon>Eukaryota</taxon>
        <taxon>Viridiplantae</taxon>
        <taxon>Chlorophyta</taxon>
        <taxon>core chlorophytes</taxon>
        <taxon>Chlorophyceae</taxon>
        <taxon>CS clade</taxon>
        <taxon>Chlamydomonadales</taxon>
        <taxon>Volvocaceae</taxon>
        <taxon>Volvox</taxon>
    </lineage>
</organism>
<feature type="compositionally biased region" description="Low complexity" evidence="1">
    <location>
        <begin position="606"/>
        <end position="615"/>
    </location>
</feature>
<sequence length="742" mass="75588">DSSGNDDSSEPHADIRGVVALTAVLDWFVMKLLEKTRSYVESGLMRLGEGGQVQPWHLQLALDTSPLGQLLLPTQERLAAGNGFTSGISGSKESGSWEGPSVGSQIVGALPLRPLARMLASLALQPVSALLVLATAGVASTVTGPAATPVTEGSGGSGSAAAPAPPTAAQPILSPLDMRYYCGGPARVAIASGPPCSYWSGHQCAGCAAASARVRQLPFDERLKIVGGVLWGAFRGASGNGEEEEVIAGEQVLPESEGPSPVSPCVLHPPPDLVAALTGGHLRGELLQRLLPPALRPLLQPEAFSYSARLANLGLTSGLVRIHQLDTPCWWRQPGGTAYLAASSEGEQKGQTATGTLAMAISPELAAAVRPDPAWLYQLQPHLGMLRDVEASAALCKDIGAVLYGMPTQHVDKTVRLGACVGLGDGAWDELDAAASASKGSPSGSLAATTAANADTATGSMEDNSSSNPHADHAEASNRMDRCSPDRISGSPVHGSPSLHELPLCIPGDVFMAMFHECLGVVRAERGGGGASAAPAAAVHGAAPSRAPELPAQVQAQQQQQQPHGHPGGAGQDRRKRGWPVFPPAMGVASDSAVRRRFRPMTVNDAAPAPAAPAARSSNEPGPSAQVTTASVGGPIESRGGSRQGSLPGAANGGGGAATAVGNGLAADQEGGCGESDPDGGGRGEEMDWSADALELLHKAAEAALAEAMQEDGEFRVSVGGAYEATTGRNRIAFGGILGSRF</sequence>
<feature type="region of interest" description="Disordered" evidence="1">
    <location>
        <begin position="456"/>
        <end position="498"/>
    </location>
</feature>
<keyword evidence="3" id="KW-1185">Reference proteome</keyword>
<evidence type="ECO:0000313" key="2">
    <source>
        <dbReference type="EMBL" id="GIL86578.1"/>
    </source>
</evidence>
<gene>
    <name evidence="2" type="ORF">Vretifemale_14824</name>
</gene>
<protein>
    <submittedName>
        <fullName evidence="2">Uncharacterized protein</fullName>
    </submittedName>
</protein>
<name>A0A8J4CTX5_9CHLO</name>
<proteinExistence type="predicted"/>
<comment type="caution">
    <text evidence="2">The sequence shown here is derived from an EMBL/GenBank/DDBJ whole genome shotgun (WGS) entry which is preliminary data.</text>
</comment>
<accession>A0A8J4CTX5</accession>
<feature type="non-terminal residue" evidence="2">
    <location>
        <position position="742"/>
    </location>
</feature>
<feature type="compositionally biased region" description="Polar residues" evidence="1">
    <location>
        <begin position="459"/>
        <end position="469"/>
    </location>
</feature>
<dbReference type="OrthoDB" id="1630758at2759"/>
<dbReference type="EMBL" id="BNCP01000036">
    <property type="protein sequence ID" value="GIL86578.1"/>
    <property type="molecule type" value="Genomic_DNA"/>
</dbReference>
<dbReference type="AlphaFoldDB" id="A0A8J4CTX5"/>